<dbReference type="RefSeq" id="WP_248954795.1">
    <property type="nucleotide sequence ID" value="NZ_JAKIKU010000001.1"/>
</dbReference>
<dbReference type="GO" id="GO:0005524">
    <property type="term" value="F:ATP binding"/>
    <property type="evidence" value="ECO:0007669"/>
    <property type="project" value="UniProtKB-KW"/>
</dbReference>
<reference evidence="5 6" key="1">
    <citation type="submission" date="2022-01" db="EMBL/GenBank/DDBJ databases">
        <title>Whole genome-based taxonomy of the Shewanellaceae.</title>
        <authorList>
            <person name="Martin-Rodriguez A.J."/>
        </authorList>
    </citation>
    <scope>NUCLEOTIDE SEQUENCE [LARGE SCALE GENOMIC DNA]</scope>
    <source>
        <strain evidence="5 6">DSM 24955</strain>
    </source>
</reference>
<dbReference type="Proteomes" id="UP001202134">
    <property type="component" value="Unassembled WGS sequence"/>
</dbReference>
<comment type="caution">
    <text evidence="5">The sequence shown here is derived from an EMBL/GenBank/DDBJ whole genome shotgun (WGS) entry which is preliminary data.</text>
</comment>
<organism evidence="5 6">
    <name type="scientific">Shewanella electrodiphila</name>
    <dbReference type="NCBI Taxonomy" id="934143"/>
    <lineage>
        <taxon>Bacteria</taxon>
        <taxon>Pseudomonadati</taxon>
        <taxon>Pseudomonadota</taxon>
        <taxon>Gammaproteobacteria</taxon>
        <taxon>Alteromonadales</taxon>
        <taxon>Shewanellaceae</taxon>
        <taxon>Shewanella</taxon>
    </lineage>
</organism>
<dbReference type="InterPro" id="IPR003593">
    <property type="entry name" value="AAA+_ATPase"/>
</dbReference>
<evidence type="ECO:0000259" key="4">
    <source>
        <dbReference type="PROSITE" id="PS50893"/>
    </source>
</evidence>
<evidence type="ECO:0000256" key="3">
    <source>
        <dbReference type="ARBA" id="ARBA00022840"/>
    </source>
</evidence>
<dbReference type="InterPro" id="IPR050095">
    <property type="entry name" value="ECF_ABC_transporter_ATP-bd"/>
</dbReference>
<dbReference type="InterPro" id="IPR003439">
    <property type="entry name" value="ABC_transporter-like_ATP-bd"/>
</dbReference>
<gene>
    <name evidence="5" type="ORF">L2737_03550</name>
</gene>
<proteinExistence type="predicted"/>
<dbReference type="InterPro" id="IPR027417">
    <property type="entry name" value="P-loop_NTPase"/>
</dbReference>
<sequence>MSLLALHGVSYRHHSSSIDLFNQLDLTVAAGECHCILGVTGAGKSTLLQLIAMPNDVDFDGQIIHHPNLRLGLVMQDPNIQLIRESIGAEVAFGLENLAYSVNEMFSLVEHALAIVGLDLPLDTLVSHLSLGQKYRLMLAAQLVLNPNLLLLDEPWAQLDNSGVSELNLVLQRLVDSGVSVIMTEHHADAFAEVIQTYWLLAQGQLTHVEANSINVVSASSILKDQCCEPDLDFSVPNTNSAANTQSLITDEVCATENRLSIFPLKVQFENQTPVVEIRKILHLNAGDIVGLFGENGSGKSSLLNQIAGIDDSNQADILLFGKPAKFGRFNKDLGLLMQRPSRQLFEVTVRQELEFSLKRFHLPLSRVNEILEQLEISHLETQSPHKLSYGQQHLVALASVLCVKPKVLLLDDPFAGLDEQYFTNIISMLTAFARHGGTIIITSHRPILEALLTQYWQIENGQLTTKALL</sequence>
<keyword evidence="1" id="KW-0813">Transport</keyword>
<feature type="domain" description="ABC transporter" evidence="4">
    <location>
        <begin position="262"/>
        <end position="470"/>
    </location>
</feature>
<keyword evidence="3 5" id="KW-0067">ATP-binding</keyword>
<name>A0ABT0KKP6_9GAMM</name>
<dbReference type="SMART" id="SM00382">
    <property type="entry name" value="AAA"/>
    <property type="match status" value="2"/>
</dbReference>
<keyword evidence="6" id="KW-1185">Reference proteome</keyword>
<dbReference type="PANTHER" id="PTHR43553">
    <property type="entry name" value="HEAVY METAL TRANSPORTER"/>
    <property type="match status" value="1"/>
</dbReference>
<keyword evidence="2" id="KW-0547">Nucleotide-binding</keyword>
<evidence type="ECO:0000313" key="6">
    <source>
        <dbReference type="Proteomes" id="UP001202134"/>
    </source>
</evidence>
<evidence type="ECO:0000256" key="1">
    <source>
        <dbReference type="ARBA" id="ARBA00022448"/>
    </source>
</evidence>
<dbReference type="Pfam" id="PF00005">
    <property type="entry name" value="ABC_tran"/>
    <property type="match status" value="2"/>
</dbReference>
<dbReference type="CDD" id="cd03225">
    <property type="entry name" value="ABC_cobalt_CbiO_domain1"/>
    <property type="match status" value="2"/>
</dbReference>
<dbReference type="Gene3D" id="3.40.50.300">
    <property type="entry name" value="P-loop containing nucleotide triphosphate hydrolases"/>
    <property type="match status" value="2"/>
</dbReference>
<accession>A0ABT0KKP6</accession>
<dbReference type="SUPFAM" id="SSF52540">
    <property type="entry name" value="P-loop containing nucleoside triphosphate hydrolases"/>
    <property type="match status" value="2"/>
</dbReference>
<dbReference type="InterPro" id="IPR015856">
    <property type="entry name" value="ABC_transpr_CbiO/EcfA_su"/>
</dbReference>
<evidence type="ECO:0000256" key="2">
    <source>
        <dbReference type="ARBA" id="ARBA00022741"/>
    </source>
</evidence>
<protein>
    <submittedName>
        <fullName evidence="5">Energy-coupling factor ABC transporter ATP-binding protein</fullName>
    </submittedName>
</protein>
<evidence type="ECO:0000313" key="5">
    <source>
        <dbReference type="EMBL" id="MCL1044410.1"/>
    </source>
</evidence>
<feature type="domain" description="ABC transporter" evidence="4">
    <location>
        <begin position="4"/>
        <end position="228"/>
    </location>
</feature>
<dbReference type="EMBL" id="JAKIKU010000001">
    <property type="protein sequence ID" value="MCL1044410.1"/>
    <property type="molecule type" value="Genomic_DNA"/>
</dbReference>
<dbReference type="PROSITE" id="PS50893">
    <property type="entry name" value="ABC_TRANSPORTER_2"/>
    <property type="match status" value="2"/>
</dbReference>